<dbReference type="PROSITE" id="PS51257">
    <property type="entry name" value="PROKAR_LIPOPROTEIN"/>
    <property type="match status" value="1"/>
</dbReference>
<dbReference type="EMBL" id="SJPW01000005">
    <property type="protein sequence ID" value="TWU50654.1"/>
    <property type="molecule type" value="Genomic_DNA"/>
</dbReference>
<name>A0A5C6EQK4_9BACT</name>
<evidence type="ECO:0008006" key="5">
    <source>
        <dbReference type="Google" id="ProtNLM"/>
    </source>
</evidence>
<keyword evidence="2" id="KW-0732">Signal</keyword>
<accession>A0A5C6EQK4</accession>
<organism evidence="3 4">
    <name type="scientific">Rubripirellula tenax</name>
    <dbReference type="NCBI Taxonomy" id="2528015"/>
    <lineage>
        <taxon>Bacteria</taxon>
        <taxon>Pseudomonadati</taxon>
        <taxon>Planctomycetota</taxon>
        <taxon>Planctomycetia</taxon>
        <taxon>Pirellulales</taxon>
        <taxon>Pirellulaceae</taxon>
        <taxon>Rubripirellula</taxon>
    </lineage>
</organism>
<comment type="caution">
    <text evidence="3">The sequence shown here is derived from an EMBL/GenBank/DDBJ whole genome shotgun (WGS) entry which is preliminary data.</text>
</comment>
<dbReference type="AlphaFoldDB" id="A0A5C6EQK4"/>
<evidence type="ECO:0000313" key="4">
    <source>
        <dbReference type="Proteomes" id="UP000318288"/>
    </source>
</evidence>
<feature type="chain" id="PRO_5022897033" description="YHS domain protein" evidence="2">
    <location>
        <begin position="28"/>
        <end position="121"/>
    </location>
</feature>
<evidence type="ECO:0000313" key="3">
    <source>
        <dbReference type="EMBL" id="TWU50654.1"/>
    </source>
</evidence>
<evidence type="ECO:0000256" key="2">
    <source>
        <dbReference type="SAM" id="SignalP"/>
    </source>
</evidence>
<keyword evidence="4" id="KW-1185">Reference proteome</keyword>
<reference evidence="3 4" key="1">
    <citation type="submission" date="2019-02" db="EMBL/GenBank/DDBJ databases">
        <title>Deep-cultivation of Planctomycetes and their phenomic and genomic characterization uncovers novel biology.</title>
        <authorList>
            <person name="Wiegand S."/>
            <person name="Jogler M."/>
            <person name="Boedeker C."/>
            <person name="Pinto D."/>
            <person name="Vollmers J."/>
            <person name="Rivas-Marin E."/>
            <person name="Kohn T."/>
            <person name="Peeters S.H."/>
            <person name="Heuer A."/>
            <person name="Rast P."/>
            <person name="Oberbeckmann S."/>
            <person name="Bunk B."/>
            <person name="Jeske O."/>
            <person name="Meyerdierks A."/>
            <person name="Storesund J.E."/>
            <person name="Kallscheuer N."/>
            <person name="Luecker S."/>
            <person name="Lage O.M."/>
            <person name="Pohl T."/>
            <person name="Merkel B.J."/>
            <person name="Hornburger P."/>
            <person name="Mueller R.-W."/>
            <person name="Bruemmer F."/>
            <person name="Labrenz M."/>
            <person name="Spormann A.M."/>
            <person name="Op Den Camp H."/>
            <person name="Overmann J."/>
            <person name="Amann R."/>
            <person name="Jetten M.S.M."/>
            <person name="Mascher T."/>
            <person name="Medema M.H."/>
            <person name="Devos D.P."/>
            <person name="Kaster A.-K."/>
            <person name="Ovreas L."/>
            <person name="Rohde M."/>
            <person name="Galperin M.Y."/>
            <person name="Jogler C."/>
        </authorList>
    </citation>
    <scope>NUCLEOTIDE SEQUENCE [LARGE SCALE GENOMIC DNA]</scope>
    <source>
        <strain evidence="3 4">Poly51</strain>
    </source>
</reference>
<dbReference type="Proteomes" id="UP000318288">
    <property type="component" value="Unassembled WGS sequence"/>
</dbReference>
<protein>
    <recommendedName>
        <fullName evidence="5">YHS domain protein</fullName>
    </recommendedName>
</protein>
<dbReference type="RefSeq" id="WP_246114614.1">
    <property type="nucleotide sequence ID" value="NZ_SJPW01000005.1"/>
</dbReference>
<feature type="region of interest" description="Disordered" evidence="1">
    <location>
        <begin position="100"/>
        <end position="121"/>
    </location>
</feature>
<feature type="compositionally biased region" description="Basic and acidic residues" evidence="1">
    <location>
        <begin position="112"/>
        <end position="121"/>
    </location>
</feature>
<sequence length="121" mass="12417" precursor="true">MRYFISSSAALLLVIAAVAGCSKSASTATTSPAPEGAEVTPVSFANTKCPIMGGKPSAELTTQYDGKTIGFCCDGCPEKWAALSDKDKADKFAKVDAHSGHDHAVGVSTDGDPNHSDHSAE</sequence>
<proteinExistence type="predicted"/>
<gene>
    <name evidence="3" type="ORF">Poly51_39470</name>
</gene>
<evidence type="ECO:0000256" key="1">
    <source>
        <dbReference type="SAM" id="MobiDB-lite"/>
    </source>
</evidence>
<feature type="signal peptide" evidence="2">
    <location>
        <begin position="1"/>
        <end position="27"/>
    </location>
</feature>